<dbReference type="InterPro" id="IPR007260">
    <property type="entry name" value="NanE"/>
</dbReference>
<comment type="pathway">
    <text evidence="9">Amino-sugar metabolism; N-acetylneuraminate degradation; D-fructose 6-phosphate from N-acetylneuraminate: step 2/5.</text>
</comment>
<dbReference type="SUPFAM" id="SSF53067">
    <property type="entry name" value="Actin-like ATPase domain"/>
    <property type="match status" value="1"/>
</dbReference>
<dbReference type="GO" id="GO:0047465">
    <property type="term" value="F:N-acylglucosamine-6-phosphate 2-epimerase activity"/>
    <property type="evidence" value="ECO:0007669"/>
    <property type="project" value="UniProtKB-EC"/>
</dbReference>
<evidence type="ECO:0000256" key="6">
    <source>
        <dbReference type="ARBA" id="ARBA00023277"/>
    </source>
</evidence>
<evidence type="ECO:0000256" key="5">
    <source>
        <dbReference type="ARBA" id="ARBA00023235"/>
    </source>
</evidence>
<comment type="function">
    <text evidence="8">Catalyzes the phosphorylation of N-acetylmannosamine (ManNAc) to ManNAc-6-P.</text>
</comment>
<dbReference type="Gene3D" id="3.20.20.70">
    <property type="entry name" value="Aldolase class I"/>
    <property type="match status" value="1"/>
</dbReference>
<keyword evidence="4" id="KW-0808">Transferase</keyword>
<evidence type="ECO:0000256" key="2">
    <source>
        <dbReference type="ARBA" id="ARBA00002147"/>
    </source>
</evidence>
<dbReference type="SUPFAM" id="SSF51366">
    <property type="entry name" value="Ribulose-phoshate binding barrel"/>
    <property type="match status" value="1"/>
</dbReference>
<keyword evidence="14" id="KW-1185">Reference proteome</keyword>
<evidence type="ECO:0000256" key="1">
    <source>
        <dbReference type="ARBA" id="ARBA00000056"/>
    </source>
</evidence>
<keyword evidence="5 12" id="KW-0413">Isomerase</keyword>
<keyword evidence="4" id="KW-0418">Kinase</keyword>
<comment type="similarity">
    <text evidence="12">Belongs to the NanE family.</text>
</comment>
<protein>
    <recommendedName>
        <fullName evidence="12">Putative N-acetylmannosamine-6-phosphate 2-epimerase</fullName>
        <ecNumber evidence="12">5.1.3.9</ecNumber>
    </recommendedName>
    <alternativeName>
        <fullName evidence="12">ManNAc-6-P epimerase</fullName>
    </alternativeName>
</protein>
<comment type="catalytic activity">
    <reaction evidence="7">
        <text>an N-acyl-D-mannosamine + ATP = an N-acyl-D-mannosamine 6-phosphate + ADP + H(+)</text>
        <dbReference type="Rhea" id="RHEA:23832"/>
        <dbReference type="ChEBI" id="CHEBI:15378"/>
        <dbReference type="ChEBI" id="CHEBI:16062"/>
        <dbReference type="ChEBI" id="CHEBI:30616"/>
        <dbReference type="ChEBI" id="CHEBI:57666"/>
        <dbReference type="ChEBI" id="CHEBI:456216"/>
        <dbReference type="EC" id="2.7.1.60"/>
    </reaction>
</comment>
<sequence>MQREDIRNGLIVSCQPVPAGPMDNAEFVTGFAKAAIDAGARALRIESVAYVRAVRSAVTVPIIGIVKRDLSDSPVRITPYVSDAEALADAGADVVAFDATDRVRPAGIEELVRAVKAKGKLTMADCSSLEDATQALAAGVDFVGTTLSGYVGGPEPVDPDIDLVAAMRRLTPYVIAEGRIRSPEQAAAAVKAGAYAVVVGSAITRTEHVTAWFHEALAKAYTRQDGRSAETVLAVDIGGTKTMAALVKGTVIADEILVPTAREAGPDAWLEAVAERTAQWRGRYARIGFAVTGLVQDGRWSALNPATLGIPHGYPLVDRATRLFGKPVFAMNDAQAAAWGEYKFGAGSGENLVFLTISTGIGGGIVINGRPLPGLAGHFGLIRGPSQGRSPLEDETSGRWITVEALKAGHEAEAAKVFENARQGAPWARAIVSQSALRAATLCRDIQLMLDPNQIVIGGGVGLAAGYIDEMREHLKDVAPRLAPRLVAAKLGGRAGIIGVADLAGEGG</sequence>
<dbReference type="KEGG" id="emx:FKV68_29990"/>
<dbReference type="Pfam" id="PF04131">
    <property type="entry name" value="NanE"/>
    <property type="match status" value="1"/>
</dbReference>
<evidence type="ECO:0000256" key="7">
    <source>
        <dbReference type="ARBA" id="ARBA00050815"/>
    </source>
</evidence>
<dbReference type="GO" id="GO:0019262">
    <property type="term" value="P:N-acetylneuraminate catabolic process"/>
    <property type="evidence" value="ECO:0007669"/>
    <property type="project" value="UniProtKB-UniRule"/>
</dbReference>
<evidence type="ECO:0000313" key="13">
    <source>
        <dbReference type="EMBL" id="QLL65551.1"/>
    </source>
</evidence>
<gene>
    <name evidence="12" type="primary">nanE</name>
    <name evidence="13" type="ORF">FKV68_29990</name>
</gene>
<keyword evidence="13" id="KW-0614">Plasmid</keyword>
<dbReference type="FunFam" id="3.20.20.70:FF:000035">
    <property type="entry name" value="Putative N-acetylmannosamine-6-phosphate 2-epimerase"/>
    <property type="match status" value="1"/>
</dbReference>
<dbReference type="EC" id="5.1.3.9" evidence="12"/>
<dbReference type="AlphaFoldDB" id="A0A859R3P4"/>
<accession>A0A859R3P4</accession>
<comment type="catalytic activity">
    <reaction evidence="1 12">
        <text>an N-acyl-D-glucosamine 6-phosphate = an N-acyl-D-mannosamine 6-phosphate</text>
        <dbReference type="Rhea" id="RHEA:23932"/>
        <dbReference type="ChEBI" id="CHEBI:57599"/>
        <dbReference type="ChEBI" id="CHEBI:57666"/>
        <dbReference type="EC" id="5.1.3.9"/>
    </reaction>
</comment>
<dbReference type="EMBL" id="CP041241">
    <property type="protein sequence ID" value="QLL65551.1"/>
    <property type="molecule type" value="Genomic_DNA"/>
</dbReference>
<evidence type="ECO:0000256" key="12">
    <source>
        <dbReference type="HAMAP-Rule" id="MF_01235"/>
    </source>
</evidence>
<dbReference type="GO" id="GO:0006053">
    <property type="term" value="P:N-acetylmannosamine catabolic process"/>
    <property type="evidence" value="ECO:0007669"/>
    <property type="project" value="TreeGrafter"/>
</dbReference>
<proteinExistence type="inferred from homology"/>
<dbReference type="Gene3D" id="3.30.420.40">
    <property type="match status" value="2"/>
</dbReference>
<organism evidence="13 14">
    <name type="scientific">Sinorhizobium mexicanum</name>
    <dbReference type="NCBI Taxonomy" id="375549"/>
    <lineage>
        <taxon>Bacteria</taxon>
        <taxon>Pseudomonadati</taxon>
        <taxon>Pseudomonadota</taxon>
        <taxon>Alphaproteobacteria</taxon>
        <taxon>Hyphomicrobiales</taxon>
        <taxon>Rhizobiaceae</taxon>
        <taxon>Sinorhizobium/Ensifer group</taxon>
        <taxon>Sinorhizobium</taxon>
    </lineage>
</organism>
<dbReference type="InterPro" id="IPR000600">
    <property type="entry name" value="ROK"/>
</dbReference>
<dbReference type="InterPro" id="IPR013785">
    <property type="entry name" value="Aldolase_TIM"/>
</dbReference>
<dbReference type="Pfam" id="PF00480">
    <property type="entry name" value="ROK"/>
    <property type="match status" value="1"/>
</dbReference>
<evidence type="ECO:0000313" key="14">
    <source>
        <dbReference type="Proteomes" id="UP000510721"/>
    </source>
</evidence>
<dbReference type="GO" id="GO:0005829">
    <property type="term" value="C:cytosol"/>
    <property type="evidence" value="ECO:0007669"/>
    <property type="project" value="TreeGrafter"/>
</dbReference>
<dbReference type="GO" id="GO:0009384">
    <property type="term" value="F:N-acylmannosamine kinase activity"/>
    <property type="evidence" value="ECO:0007669"/>
    <property type="project" value="UniProtKB-EC"/>
</dbReference>
<dbReference type="UniPathway" id="UPA00629">
    <property type="reaction ID" value="UER00682"/>
</dbReference>
<evidence type="ECO:0000256" key="4">
    <source>
        <dbReference type="ARBA" id="ARBA00022777"/>
    </source>
</evidence>
<comment type="pathway">
    <text evidence="3 12">Amino-sugar metabolism; N-acetylneuraminate degradation; D-fructose 6-phosphate from N-acetylneuraminate: step 3/5.</text>
</comment>
<dbReference type="PANTHER" id="PTHR36204">
    <property type="entry name" value="N-ACETYLMANNOSAMINE-6-PHOSPHATE 2-EPIMERASE-RELATED"/>
    <property type="match status" value="1"/>
</dbReference>
<dbReference type="CDD" id="cd04729">
    <property type="entry name" value="NanE"/>
    <property type="match status" value="1"/>
</dbReference>
<comment type="function">
    <text evidence="2 12">Converts N-acetylmannosamine-6-phosphate (ManNAc-6-P) to N-acetylglucosamine-6-phosphate (GlcNAc-6-P).</text>
</comment>
<evidence type="ECO:0000256" key="11">
    <source>
        <dbReference type="ARBA" id="ARBA00061385"/>
    </source>
</evidence>
<dbReference type="NCBIfam" id="NF002231">
    <property type="entry name" value="PRK01130.1"/>
    <property type="match status" value="1"/>
</dbReference>
<dbReference type="RefSeq" id="WP_180942453.1">
    <property type="nucleotide sequence ID" value="NZ_CP041241.1"/>
</dbReference>
<dbReference type="InterPro" id="IPR011060">
    <property type="entry name" value="RibuloseP-bd_barrel"/>
</dbReference>
<evidence type="ECO:0000256" key="8">
    <source>
        <dbReference type="ARBA" id="ARBA00053450"/>
    </source>
</evidence>
<dbReference type="HAMAP" id="MF_01235">
    <property type="entry name" value="ManNAc6P_epimer"/>
    <property type="match status" value="1"/>
</dbReference>
<name>A0A859R3P4_9HYPH</name>
<reference evidence="13 14" key="1">
    <citation type="submission" date="2019-06" db="EMBL/GenBank/DDBJ databases">
        <title>Complete genome sequence of Ensifer mexicanus ITTG R7 isolated from nodules of Acacia angustissima (Mill.) Kuntze.</title>
        <authorList>
            <person name="Rincon-Rosales R."/>
            <person name="Rogel M.A."/>
            <person name="Guerrero G."/>
            <person name="Rincon-Molina C.I."/>
            <person name="Lopez-Lopez A."/>
            <person name="Martinez-Romero E."/>
        </authorList>
    </citation>
    <scope>NUCLEOTIDE SEQUENCE [LARGE SCALE GENOMIC DNA]</scope>
    <source>
        <strain evidence="13 14">ITTG R7</strain>
        <plasmid evidence="14">pemeittgr7c</plasmid>
    </source>
</reference>
<dbReference type="PANTHER" id="PTHR36204:SF1">
    <property type="entry name" value="N-ACETYLMANNOSAMINE-6-PHOSPHATE 2-EPIMERASE-RELATED"/>
    <property type="match status" value="1"/>
</dbReference>
<evidence type="ECO:0000256" key="10">
    <source>
        <dbReference type="ARBA" id="ARBA00061354"/>
    </source>
</evidence>
<dbReference type="InterPro" id="IPR043129">
    <property type="entry name" value="ATPase_NBD"/>
</dbReference>
<evidence type="ECO:0000256" key="9">
    <source>
        <dbReference type="ARBA" id="ARBA00060606"/>
    </source>
</evidence>
<evidence type="ECO:0000256" key="3">
    <source>
        <dbReference type="ARBA" id="ARBA00005081"/>
    </source>
</evidence>
<keyword evidence="6 12" id="KW-0119">Carbohydrate metabolism</keyword>
<geneLocation type="plasmid" evidence="14">
    <name>pemeittgr7c</name>
</geneLocation>
<comment type="similarity">
    <text evidence="11">In the C-terminal section; belongs to the ROK (NagC/XylR) family. NanK subfamily.</text>
</comment>
<comment type="similarity">
    <text evidence="10">In the N-terminal section; belongs to the NanE family.</text>
</comment>
<dbReference type="Proteomes" id="UP000510721">
    <property type="component" value="Plasmid pEmeITTGR7c"/>
</dbReference>